<proteinExistence type="predicted"/>
<reference evidence="1" key="1">
    <citation type="submission" date="2023-07" db="EMBL/GenBank/DDBJ databases">
        <title>draft genome sequence of fig (Ficus carica).</title>
        <authorList>
            <person name="Takahashi T."/>
            <person name="Nishimura K."/>
        </authorList>
    </citation>
    <scope>NUCLEOTIDE SEQUENCE</scope>
</reference>
<dbReference type="Proteomes" id="UP001187192">
    <property type="component" value="Unassembled WGS sequence"/>
</dbReference>
<keyword evidence="2" id="KW-1185">Reference proteome</keyword>
<evidence type="ECO:0000313" key="2">
    <source>
        <dbReference type="Proteomes" id="UP001187192"/>
    </source>
</evidence>
<accession>A0AA87ZGE7</accession>
<evidence type="ECO:0000313" key="1">
    <source>
        <dbReference type="EMBL" id="GMN35808.1"/>
    </source>
</evidence>
<gene>
    <name evidence="1" type="ORF">TIFTF001_005545</name>
</gene>
<dbReference type="AlphaFoldDB" id="A0AA87ZGE7"/>
<dbReference type="EMBL" id="BTGU01000005">
    <property type="protein sequence ID" value="GMN35808.1"/>
    <property type="molecule type" value="Genomic_DNA"/>
</dbReference>
<sequence>MYDTAEAVVFTRTKKRVPCRVTRLIASATLMAISYDHHDSHFRVSMSYVTTA</sequence>
<name>A0AA87ZGE7_FICCA</name>
<organism evidence="1 2">
    <name type="scientific">Ficus carica</name>
    <name type="common">Common fig</name>
    <dbReference type="NCBI Taxonomy" id="3494"/>
    <lineage>
        <taxon>Eukaryota</taxon>
        <taxon>Viridiplantae</taxon>
        <taxon>Streptophyta</taxon>
        <taxon>Embryophyta</taxon>
        <taxon>Tracheophyta</taxon>
        <taxon>Spermatophyta</taxon>
        <taxon>Magnoliopsida</taxon>
        <taxon>eudicotyledons</taxon>
        <taxon>Gunneridae</taxon>
        <taxon>Pentapetalae</taxon>
        <taxon>rosids</taxon>
        <taxon>fabids</taxon>
        <taxon>Rosales</taxon>
        <taxon>Moraceae</taxon>
        <taxon>Ficeae</taxon>
        <taxon>Ficus</taxon>
    </lineage>
</organism>
<comment type="caution">
    <text evidence="1">The sequence shown here is derived from an EMBL/GenBank/DDBJ whole genome shotgun (WGS) entry which is preliminary data.</text>
</comment>
<protein>
    <submittedName>
        <fullName evidence="1">Uncharacterized protein</fullName>
    </submittedName>
</protein>